<dbReference type="Gene3D" id="1.10.10.60">
    <property type="entry name" value="Homeodomain-like"/>
    <property type="match status" value="1"/>
</dbReference>
<evidence type="ECO:0000256" key="2">
    <source>
        <dbReference type="ARBA" id="ARBA00023125"/>
    </source>
</evidence>
<evidence type="ECO:0000256" key="4">
    <source>
        <dbReference type="PROSITE-ProRule" id="PRU00335"/>
    </source>
</evidence>
<evidence type="ECO:0000313" key="7">
    <source>
        <dbReference type="Proteomes" id="UP001596186"/>
    </source>
</evidence>
<dbReference type="Gene3D" id="1.10.357.10">
    <property type="entry name" value="Tetracycline Repressor, domain 2"/>
    <property type="match status" value="1"/>
</dbReference>
<dbReference type="EMBL" id="JBHSSN010000015">
    <property type="protein sequence ID" value="MFC6323904.1"/>
    <property type="molecule type" value="Genomic_DNA"/>
</dbReference>
<feature type="DNA-binding region" description="H-T-H motif" evidence="4">
    <location>
        <begin position="36"/>
        <end position="55"/>
    </location>
</feature>
<evidence type="ECO:0000256" key="1">
    <source>
        <dbReference type="ARBA" id="ARBA00023015"/>
    </source>
</evidence>
<dbReference type="Pfam" id="PF16859">
    <property type="entry name" value="TetR_C_11"/>
    <property type="match status" value="1"/>
</dbReference>
<evidence type="ECO:0000259" key="5">
    <source>
        <dbReference type="PROSITE" id="PS50977"/>
    </source>
</evidence>
<comment type="caution">
    <text evidence="6">The sequence shown here is derived from an EMBL/GenBank/DDBJ whole genome shotgun (WGS) entry which is preliminary data.</text>
</comment>
<keyword evidence="3" id="KW-0804">Transcription</keyword>
<gene>
    <name evidence="6" type="ORF">ACFP1F_09150</name>
</gene>
<reference evidence="7" key="1">
    <citation type="journal article" date="2019" name="Int. J. Syst. Evol. Microbiol.">
        <title>The Global Catalogue of Microorganisms (GCM) 10K type strain sequencing project: providing services to taxonomists for standard genome sequencing and annotation.</title>
        <authorList>
            <consortium name="The Broad Institute Genomics Platform"/>
            <consortium name="The Broad Institute Genome Sequencing Center for Infectious Disease"/>
            <person name="Wu L."/>
            <person name="Ma J."/>
        </authorList>
    </citation>
    <scope>NUCLEOTIDE SEQUENCE [LARGE SCALE GENOMIC DNA]</scope>
    <source>
        <strain evidence="7">CCM 8895</strain>
    </source>
</reference>
<dbReference type="Pfam" id="PF00440">
    <property type="entry name" value="TetR_N"/>
    <property type="match status" value="1"/>
</dbReference>
<protein>
    <submittedName>
        <fullName evidence="6">TetR/AcrR family transcriptional regulator</fullName>
    </submittedName>
</protein>
<dbReference type="RefSeq" id="WP_125592927.1">
    <property type="nucleotide sequence ID" value="NZ_JBHSSN010000015.1"/>
</dbReference>
<keyword evidence="1" id="KW-0805">Transcription regulation</keyword>
<sequence>MPNTKNSTRRRGKKLEDAVLSAAWNLVNEVGYKDFTMSEVAKRANAAKPVLYRRWSEKSELVASAIIKYGPKIDVSIPDTGSLREDLIKLFSQLLVIFDTFGTEKLHGLLSDRLKSIPVDKILNATSSENKLTEMIMAVLKHSDDRGELDIKNITSRIINLPGILLINEVVEHEAMDKKTIEDIVDRILLPVFLGQKKAADNN</sequence>
<keyword evidence="2 4" id="KW-0238">DNA-binding</keyword>
<dbReference type="InterPro" id="IPR009057">
    <property type="entry name" value="Homeodomain-like_sf"/>
</dbReference>
<dbReference type="InterPro" id="IPR001647">
    <property type="entry name" value="HTH_TetR"/>
</dbReference>
<name>A0ABW1V012_9LACO</name>
<dbReference type="PROSITE" id="PS50977">
    <property type="entry name" value="HTH_TETR_2"/>
    <property type="match status" value="1"/>
</dbReference>
<feature type="domain" description="HTH tetR-type" evidence="5">
    <location>
        <begin position="13"/>
        <end position="73"/>
    </location>
</feature>
<evidence type="ECO:0000256" key="3">
    <source>
        <dbReference type="ARBA" id="ARBA00023163"/>
    </source>
</evidence>
<accession>A0ABW1V012</accession>
<dbReference type="SUPFAM" id="SSF46689">
    <property type="entry name" value="Homeodomain-like"/>
    <property type="match status" value="1"/>
</dbReference>
<proteinExistence type="predicted"/>
<dbReference type="Proteomes" id="UP001596186">
    <property type="component" value="Unassembled WGS sequence"/>
</dbReference>
<keyword evidence="7" id="KW-1185">Reference proteome</keyword>
<organism evidence="6 7">
    <name type="scientific">Companilactobacillus baiquanensis</name>
    <dbReference type="NCBI Taxonomy" id="2486005"/>
    <lineage>
        <taxon>Bacteria</taxon>
        <taxon>Bacillati</taxon>
        <taxon>Bacillota</taxon>
        <taxon>Bacilli</taxon>
        <taxon>Lactobacillales</taxon>
        <taxon>Lactobacillaceae</taxon>
        <taxon>Companilactobacillus</taxon>
    </lineage>
</organism>
<evidence type="ECO:0000313" key="6">
    <source>
        <dbReference type="EMBL" id="MFC6323904.1"/>
    </source>
</evidence>
<dbReference type="InterPro" id="IPR011075">
    <property type="entry name" value="TetR_C"/>
</dbReference>
<dbReference type="PRINTS" id="PR00455">
    <property type="entry name" value="HTHTETR"/>
</dbReference>